<dbReference type="Proteomes" id="UP000198892">
    <property type="component" value="Unassembled WGS sequence"/>
</dbReference>
<keyword evidence="2" id="KW-0178">Competence</keyword>
<dbReference type="InterPro" id="IPR045584">
    <property type="entry name" value="Pilin-like"/>
</dbReference>
<dbReference type="NCBIfam" id="TIGR02532">
    <property type="entry name" value="IV_pilin_GFxxxE"/>
    <property type="match status" value="1"/>
</dbReference>
<organism evidence="4 5">
    <name type="scientific">Salibacterium halotolerans</name>
    <dbReference type="NCBI Taxonomy" id="1884432"/>
    <lineage>
        <taxon>Bacteria</taxon>
        <taxon>Bacillati</taxon>
        <taxon>Bacillota</taxon>
        <taxon>Bacilli</taxon>
        <taxon>Bacillales</taxon>
        <taxon>Bacillaceae</taxon>
    </lineage>
</organism>
<dbReference type="PROSITE" id="PS00409">
    <property type="entry name" value="PROKAR_NTER_METHYL"/>
    <property type="match status" value="1"/>
</dbReference>
<protein>
    <submittedName>
        <fullName evidence="4">Type IV pilus assembly protein PilA</fullName>
    </submittedName>
</protein>
<feature type="compositionally biased region" description="Polar residues" evidence="3">
    <location>
        <begin position="97"/>
        <end position="117"/>
    </location>
</feature>
<dbReference type="STRING" id="1884432.SAMN05518683_10984"/>
<evidence type="ECO:0000313" key="5">
    <source>
        <dbReference type="Proteomes" id="UP000198892"/>
    </source>
</evidence>
<dbReference type="InterPro" id="IPR012902">
    <property type="entry name" value="N_methyl_site"/>
</dbReference>
<evidence type="ECO:0000313" key="4">
    <source>
        <dbReference type="EMBL" id="SFP73941.1"/>
    </source>
</evidence>
<proteinExistence type="predicted"/>
<dbReference type="GO" id="GO:0009986">
    <property type="term" value="C:cell surface"/>
    <property type="evidence" value="ECO:0007669"/>
    <property type="project" value="UniProtKB-SubCell"/>
</dbReference>
<dbReference type="Pfam" id="PF07963">
    <property type="entry name" value="N_methyl"/>
    <property type="match status" value="1"/>
</dbReference>
<accession>A0A1I5STI2</accession>
<evidence type="ECO:0000256" key="2">
    <source>
        <dbReference type="ARBA" id="ARBA00023287"/>
    </source>
</evidence>
<feature type="region of interest" description="Disordered" evidence="3">
    <location>
        <begin position="127"/>
        <end position="146"/>
    </location>
</feature>
<feature type="region of interest" description="Disordered" evidence="3">
    <location>
        <begin position="151"/>
        <end position="170"/>
    </location>
</feature>
<sequence>MNKMTNMLKNQRGLTLIELLAVVVILGIIAAIAVPSIGGIIDNTKKDAHIANAEQMVSSTRLAMASNISGNGDNENTYSLQQLIDGGYIEEPENPGSPDSYNTSETTVEVSGDSGNRQYTITLVGKENRNQHIIQGESEDDSPHTATIEQLRESGRDRISVDGVEEDGES</sequence>
<dbReference type="GO" id="GO:0030420">
    <property type="term" value="P:establishment of competence for transformation"/>
    <property type="evidence" value="ECO:0007669"/>
    <property type="project" value="UniProtKB-KW"/>
</dbReference>
<dbReference type="AlphaFoldDB" id="A0A1I5STI2"/>
<reference evidence="5" key="1">
    <citation type="submission" date="2016-10" db="EMBL/GenBank/DDBJ databases">
        <authorList>
            <person name="Varghese N."/>
            <person name="Submissions S."/>
        </authorList>
    </citation>
    <scope>NUCLEOTIDE SEQUENCE [LARGE SCALE GENOMIC DNA]</scope>
    <source>
        <strain evidence="5">S7</strain>
    </source>
</reference>
<evidence type="ECO:0000256" key="1">
    <source>
        <dbReference type="ARBA" id="ARBA00004241"/>
    </source>
</evidence>
<gene>
    <name evidence="4" type="ORF">SAMN05518683_10984</name>
</gene>
<dbReference type="EMBL" id="FOXD01000009">
    <property type="protein sequence ID" value="SFP73941.1"/>
    <property type="molecule type" value="Genomic_DNA"/>
</dbReference>
<dbReference type="Gene3D" id="3.30.700.10">
    <property type="entry name" value="Glycoprotein, Type 4 Pilin"/>
    <property type="match status" value="1"/>
</dbReference>
<comment type="subcellular location">
    <subcellularLocation>
        <location evidence="1">Cell surface</location>
    </subcellularLocation>
</comment>
<feature type="compositionally biased region" description="Basic and acidic residues" evidence="3">
    <location>
        <begin position="151"/>
        <end position="160"/>
    </location>
</feature>
<dbReference type="SUPFAM" id="SSF54523">
    <property type="entry name" value="Pili subunits"/>
    <property type="match status" value="1"/>
</dbReference>
<feature type="region of interest" description="Disordered" evidence="3">
    <location>
        <begin position="88"/>
        <end position="117"/>
    </location>
</feature>
<name>A0A1I5STI2_9BACI</name>
<keyword evidence="5" id="KW-1185">Reference proteome</keyword>
<evidence type="ECO:0000256" key="3">
    <source>
        <dbReference type="SAM" id="MobiDB-lite"/>
    </source>
</evidence>